<feature type="compositionally biased region" description="Polar residues" evidence="1">
    <location>
        <begin position="160"/>
        <end position="174"/>
    </location>
</feature>
<reference evidence="2 3" key="1">
    <citation type="journal article" date="2015" name="Genome Biol. Evol.">
        <title>Comparative Genomics of a Bacterivorous Green Alga Reveals Evolutionary Causalities and Consequences of Phago-Mixotrophic Mode of Nutrition.</title>
        <authorList>
            <person name="Burns J.A."/>
            <person name="Paasch A."/>
            <person name="Narechania A."/>
            <person name="Kim E."/>
        </authorList>
    </citation>
    <scope>NUCLEOTIDE SEQUENCE [LARGE SCALE GENOMIC DNA]</scope>
    <source>
        <strain evidence="2 3">PLY_AMNH</strain>
    </source>
</reference>
<feature type="region of interest" description="Disordered" evidence="1">
    <location>
        <begin position="21"/>
        <end position="121"/>
    </location>
</feature>
<feature type="region of interest" description="Disordered" evidence="1">
    <location>
        <begin position="143"/>
        <end position="188"/>
    </location>
</feature>
<name>A0AAE0GAN5_9CHLO</name>
<protein>
    <submittedName>
        <fullName evidence="2">Uncharacterized protein</fullName>
    </submittedName>
</protein>
<gene>
    <name evidence="2" type="ORF">CYMTET_17179</name>
</gene>
<feature type="compositionally biased region" description="Basic and acidic residues" evidence="1">
    <location>
        <begin position="40"/>
        <end position="66"/>
    </location>
</feature>
<dbReference type="AlphaFoldDB" id="A0AAE0GAN5"/>
<evidence type="ECO:0000313" key="2">
    <source>
        <dbReference type="EMBL" id="KAK3274646.1"/>
    </source>
</evidence>
<dbReference type="Proteomes" id="UP001190700">
    <property type="component" value="Unassembled WGS sequence"/>
</dbReference>
<keyword evidence="3" id="KW-1185">Reference proteome</keyword>
<proteinExistence type="predicted"/>
<sequence length="429" mass="48001">MGKLCKHINKKGERCRSDRLKEGKGFCLKHKPADTSPSSDDDKPLGALKEEKSCSSDDTKLIERQQKGKAVAQAIAKTTTESEDTSSTQCAAKTKEKGKVVAHAPSPPPSQSSNKSPTQCAGITKDKKQCTFSTMEGELYCKHHGGDRKKPESRKPSPLSIPSTSKRITRSMSPPKSIEVSIGDESNPKTPRDTLIQLMDFEDIIGYLWDFHNLDLCMYCEEQFQGKERWRLTDKYNQVHQKIAILKWRNLVANYSLRDLLEGQAASENTDGNASASTTFVATNVPANTSTNLTTATNVALKDMSFDALRYFVLGKFGPYDGPIHDMSYEALRYYVLGQFHCDIGSIQVPQHSTTQQLKKRNALLHWRVVIDAYKFGALRKEYYRIAGISSSEESSSVDLSDEFNTKTSLRETYKEADDENSSPYEDLC</sequence>
<dbReference type="EMBL" id="LGRX02007606">
    <property type="protein sequence ID" value="KAK3274646.1"/>
    <property type="molecule type" value="Genomic_DNA"/>
</dbReference>
<comment type="caution">
    <text evidence="2">The sequence shown here is derived from an EMBL/GenBank/DDBJ whole genome shotgun (WGS) entry which is preliminary data.</text>
</comment>
<organism evidence="2 3">
    <name type="scientific">Cymbomonas tetramitiformis</name>
    <dbReference type="NCBI Taxonomy" id="36881"/>
    <lineage>
        <taxon>Eukaryota</taxon>
        <taxon>Viridiplantae</taxon>
        <taxon>Chlorophyta</taxon>
        <taxon>Pyramimonadophyceae</taxon>
        <taxon>Pyramimonadales</taxon>
        <taxon>Pyramimonadaceae</taxon>
        <taxon>Cymbomonas</taxon>
    </lineage>
</organism>
<evidence type="ECO:0000313" key="3">
    <source>
        <dbReference type="Proteomes" id="UP001190700"/>
    </source>
</evidence>
<accession>A0AAE0GAN5</accession>
<evidence type="ECO:0000256" key="1">
    <source>
        <dbReference type="SAM" id="MobiDB-lite"/>
    </source>
</evidence>